<reference evidence="1" key="1">
    <citation type="submission" date="2022-06" db="EMBL/GenBank/DDBJ databases">
        <title>Phylogenomic reconstructions and comparative analyses of Kickxellomycotina fungi.</title>
        <authorList>
            <person name="Reynolds N.K."/>
            <person name="Stajich J.E."/>
            <person name="Barry K."/>
            <person name="Grigoriev I.V."/>
            <person name="Crous P."/>
            <person name="Smith M.E."/>
        </authorList>
    </citation>
    <scope>NUCLEOTIDE SEQUENCE</scope>
    <source>
        <strain evidence="1">RSA 2271</strain>
    </source>
</reference>
<sequence>AQLAKLRKVKAFSKHINKSSKWSGEWGCTLATSEPLPDKLPELRIRHRGPALRLIRADQAIRCCHCLCYGEHNTIDQCPCIQMMAEYEAELATAAAAKATKAAEEKAAAAATAAAKKAAQKGPATTARSAPTA</sequence>
<comment type="caution">
    <text evidence="1">The sequence shown here is derived from an EMBL/GenBank/DDBJ whole genome shotgun (WGS) entry which is preliminary data.</text>
</comment>
<gene>
    <name evidence="1" type="ORF">EV182_007470</name>
</gene>
<accession>A0ACC1HKE9</accession>
<protein>
    <submittedName>
        <fullName evidence="1">Uncharacterized protein</fullName>
    </submittedName>
</protein>
<proteinExistence type="predicted"/>
<evidence type="ECO:0000313" key="1">
    <source>
        <dbReference type="EMBL" id="KAJ1676806.1"/>
    </source>
</evidence>
<dbReference type="EMBL" id="JAMZIH010003465">
    <property type="protein sequence ID" value="KAJ1676806.1"/>
    <property type="molecule type" value="Genomic_DNA"/>
</dbReference>
<feature type="non-terminal residue" evidence="1">
    <location>
        <position position="1"/>
    </location>
</feature>
<evidence type="ECO:0000313" key="2">
    <source>
        <dbReference type="Proteomes" id="UP001145114"/>
    </source>
</evidence>
<name>A0ACC1HKE9_9FUNG</name>
<dbReference type="Proteomes" id="UP001145114">
    <property type="component" value="Unassembled WGS sequence"/>
</dbReference>
<organism evidence="1 2">
    <name type="scientific">Spiromyces aspiralis</name>
    <dbReference type="NCBI Taxonomy" id="68401"/>
    <lineage>
        <taxon>Eukaryota</taxon>
        <taxon>Fungi</taxon>
        <taxon>Fungi incertae sedis</taxon>
        <taxon>Zoopagomycota</taxon>
        <taxon>Kickxellomycotina</taxon>
        <taxon>Kickxellomycetes</taxon>
        <taxon>Kickxellales</taxon>
        <taxon>Kickxellaceae</taxon>
        <taxon>Spiromyces</taxon>
    </lineage>
</organism>
<keyword evidence="2" id="KW-1185">Reference proteome</keyword>